<dbReference type="STRING" id="4097.A0A1S4C9U7"/>
<evidence type="ECO:0000313" key="4">
    <source>
        <dbReference type="RefSeq" id="XP_016498017.1"/>
    </source>
</evidence>
<dbReference type="SUPFAM" id="SSF56672">
    <property type="entry name" value="DNA/RNA polymerases"/>
    <property type="match status" value="1"/>
</dbReference>
<accession>A0A1S4C9U7</accession>
<dbReference type="PaxDb" id="4097-A0A1S4C9U7"/>
<organism evidence="4">
    <name type="scientific">Nicotiana tabacum</name>
    <name type="common">Common tobacco</name>
    <dbReference type="NCBI Taxonomy" id="4097"/>
    <lineage>
        <taxon>Eukaryota</taxon>
        <taxon>Viridiplantae</taxon>
        <taxon>Streptophyta</taxon>
        <taxon>Embryophyta</taxon>
        <taxon>Tracheophyta</taxon>
        <taxon>Spermatophyta</taxon>
        <taxon>Magnoliopsida</taxon>
        <taxon>eudicotyledons</taxon>
        <taxon>Gunneridae</taxon>
        <taxon>Pentapetalae</taxon>
        <taxon>asterids</taxon>
        <taxon>lamiids</taxon>
        <taxon>Solanales</taxon>
        <taxon>Solanaceae</taxon>
        <taxon>Nicotianoideae</taxon>
        <taxon>Nicotianeae</taxon>
        <taxon>Nicotiana</taxon>
    </lineage>
</organism>
<evidence type="ECO:0000256" key="2">
    <source>
        <dbReference type="SAM" id="MobiDB-lite"/>
    </source>
</evidence>
<protein>
    <submittedName>
        <fullName evidence="4">Uncharacterized mitochondrial protein AtMg00860-like</fullName>
    </submittedName>
</protein>
<dbReference type="RefSeq" id="XP_016498017.1">
    <property type="nucleotide sequence ID" value="XM_016642531.1"/>
</dbReference>
<dbReference type="OrthoDB" id="415724at2759"/>
<dbReference type="GO" id="GO:0003824">
    <property type="term" value="F:catalytic activity"/>
    <property type="evidence" value="ECO:0007669"/>
    <property type="project" value="UniProtKB-KW"/>
</dbReference>
<evidence type="ECO:0000256" key="1">
    <source>
        <dbReference type="ARBA" id="ARBA00023268"/>
    </source>
</evidence>
<sequence length="166" mass="18557">MGNMIPPKGSVAASSSLTRPHEQVSGEGIKVDSRKVEALKNWPRSTNPTEVRSFLGLAHYYQRFVEIFSSIATPLTKLIQKSATFQWTDGCEKSFQELKNRLTMAPILTLLEGPEGYVIYCDSSIVGLCGVHMQHDKLIASALRQLRSHEQKYLTHDLELATVILL</sequence>
<dbReference type="Gene3D" id="3.30.70.270">
    <property type="match status" value="1"/>
</dbReference>
<dbReference type="InterPro" id="IPR043502">
    <property type="entry name" value="DNA/RNA_pol_sf"/>
</dbReference>
<dbReference type="SMR" id="A0A1S4C9U7"/>
<dbReference type="FunFam" id="3.30.70.270:FF:000020">
    <property type="entry name" value="Transposon Tf2-6 polyprotein-like Protein"/>
    <property type="match status" value="1"/>
</dbReference>
<feature type="compositionally biased region" description="Basic and acidic residues" evidence="2">
    <location>
        <begin position="19"/>
        <end position="28"/>
    </location>
</feature>
<feature type="domain" description="Reverse transcriptase/retrotransposon-derived protein RNase H-like" evidence="3">
    <location>
        <begin position="87"/>
        <end position="164"/>
    </location>
</feature>
<reference evidence="4" key="1">
    <citation type="submission" date="2025-08" db="UniProtKB">
        <authorList>
            <consortium name="RefSeq"/>
        </authorList>
    </citation>
    <scope>IDENTIFICATION</scope>
</reference>
<dbReference type="AlphaFoldDB" id="A0A1S4C9U7"/>
<dbReference type="PANTHER" id="PTHR37984">
    <property type="entry name" value="PROTEIN CBG26694"/>
    <property type="match status" value="1"/>
</dbReference>
<dbReference type="InterPro" id="IPR043128">
    <property type="entry name" value="Rev_trsase/Diguanyl_cyclase"/>
</dbReference>
<evidence type="ECO:0000259" key="3">
    <source>
        <dbReference type="Pfam" id="PF17919"/>
    </source>
</evidence>
<proteinExistence type="predicted"/>
<dbReference type="KEGG" id="nta:107816783"/>
<name>A0A1S4C9U7_TOBAC</name>
<feature type="region of interest" description="Disordered" evidence="2">
    <location>
        <begin position="1"/>
        <end position="28"/>
    </location>
</feature>
<dbReference type="PANTHER" id="PTHR37984:SF5">
    <property type="entry name" value="PROTEIN NYNRIN-LIKE"/>
    <property type="match status" value="1"/>
</dbReference>
<keyword evidence="1" id="KW-0511">Multifunctional enzyme</keyword>
<dbReference type="InterPro" id="IPR041577">
    <property type="entry name" value="RT_RNaseH_2"/>
</dbReference>
<gene>
    <name evidence="4" type="primary">LOC107816783</name>
</gene>
<dbReference type="InterPro" id="IPR050951">
    <property type="entry name" value="Retrovirus_Pol_polyprotein"/>
</dbReference>
<dbReference type="Pfam" id="PF17919">
    <property type="entry name" value="RT_RNaseH_2"/>
    <property type="match status" value="1"/>
</dbReference>